<dbReference type="RefSeq" id="WP_320381266.1">
    <property type="nucleotide sequence ID" value="NZ_JAWDIQ010000003.1"/>
</dbReference>
<comment type="similarity">
    <text evidence="5">Belongs to the methyl-accepting chemotaxis (MCP) protein family.</text>
</comment>
<feature type="transmembrane region" description="Helical" evidence="7">
    <location>
        <begin position="48"/>
        <end position="70"/>
    </location>
</feature>
<protein>
    <submittedName>
        <fullName evidence="10">Methyl-accepting chemotaxis protein</fullName>
    </submittedName>
</protein>
<gene>
    <name evidence="10" type="ORF">RWD45_19845</name>
</gene>
<evidence type="ECO:0000313" key="11">
    <source>
        <dbReference type="Proteomes" id="UP001275315"/>
    </source>
</evidence>
<dbReference type="InterPro" id="IPR004089">
    <property type="entry name" value="MCPsignal_dom"/>
</dbReference>
<evidence type="ECO:0000256" key="1">
    <source>
        <dbReference type="ARBA" id="ARBA00004236"/>
    </source>
</evidence>
<keyword evidence="2" id="KW-1003">Cell membrane</keyword>
<dbReference type="InterPro" id="IPR004090">
    <property type="entry name" value="Chemotax_Me-accpt_rcpt"/>
</dbReference>
<dbReference type="PRINTS" id="PR00260">
    <property type="entry name" value="CHEMTRNSDUCR"/>
</dbReference>
<reference evidence="10 11" key="1">
    <citation type="submission" date="2023-10" db="EMBL/GenBank/DDBJ databases">
        <title>Virgibacillus soli CC-YMP-6 genome.</title>
        <authorList>
            <person name="Miliotis G."/>
            <person name="Sengupta P."/>
            <person name="Hameed A."/>
            <person name="Chuvochina M."/>
            <person name="Mcdonagh F."/>
            <person name="Simpson A.C."/>
            <person name="Singh N.K."/>
            <person name="Rekha P.D."/>
            <person name="Raman K."/>
            <person name="Hugenholtz P."/>
            <person name="Venkateswaran K."/>
        </authorList>
    </citation>
    <scope>NUCLEOTIDE SEQUENCE [LARGE SCALE GENOMIC DNA]</scope>
    <source>
        <strain evidence="10 11">CC-YMP-6</strain>
    </source>
</reference>
<dbReference type="PANTHER" id="PTHR32089">
    <property type="entry name" value="METHYL-ACCEPTING CHEMOTAXIS PROTEIN MCPB"/>
    <property type="match status" value="1"/>
</dbReference>
<dbReference type="SUPFAM" id="SSF58104">
    <property type="entry name" value="Methyl-accepting chemotaxis protein (MCP) signaling domain"/>
    <property type="match status" value="1"/>
</dbReference>
<accession>A0ABU5CVI4</accession>
<dbReference type="Proteomes" id="UP001275315">
    <property type="component" value="Unassembled WGS sequence"/>
</dbReference>
<feature type="domain" description="Methyl-accepting transducer" evidence="8">
    <location>
        <begin position="315"/>
        <end position="501"/>
    </location>
</feature>
<dbReference type="Pfam" id="PF00672">
    <property type="entry name" value="HAMP"/>
    <property type="match status" value="1"/>
</dbReference>
<keyword evidence="3 7" id="KW-0472">Membrane</keyword>
<dbReference type="CDD" id="cd06225">
    <property type="entry name" value="HAMP"/>
    <property type="match status" value="1"/>
</dbReference>
<keyword evidence="11" id="KW-1185">Reference proteome</keyword>
<dbReference type="Gene3D" id="6.10.340.10">
    <property type="match status" value="1"/>
</dbReference>
<dbReference type="Pfam" id="PF12729">
    <property type="entry name" value="4HB_MCP_1"/>
    <property type="match status" value="1"/>
</dbReference>
<evidence type="ECO:0000313" key="10">
    <source>
        <dbReference type="EMBL" id="MDY0410389.1"/>
    </source>
</evidence>
<dbReference type="SMART" id="SM00304">
    <property type="entry name" value="HAMP"/>
    <property type="match status" value="1"/>
</dbReference>
<dbReference type="Pfam" id="PF00015">
    <property type="entry name" value="MCPsignal"/>
    <property type="match status" value="1"/>
</dbReference>
<evidence type="ECO:0000256" key="5">
    <source>
        <dbReference type="ARBA" id="ARBA00029447"/>
    </source>
</evidence>
<evidence type="ECO:0000256" key="3">
    <source>
        <dbReference type="ARBA" id="ARBA00023136"/>
    </source>
</evidence>
<dbReference type="PROSITE" id="PS50111">
    <property type="entry name" value="CHEMOTAXIS_TRANSDUC_2"/>
    <property type="match status" value="1"/>
</dbReference>
<dbReference type="InterPro" id="IPR003660">
    <property type="entry name" value="HAMP_dom"/>
</dbReference>
<dbReference type="InterPro" id="IPR024478">
    <property type="entry name" value="HlyB_4HB_MCP"/>
</dbReference>
<feature type="transmembrane region" description="Helical" evidence="7">
    <location>
        <begin position="221"/>
        <end position="241"/>
    </location>
</feature>
<dbReference type="PROSITE" id="PS50885">
    <property type="entry name" value="HAMP"/>
    <property type="match status" value="1"/>
</dbReference>
<dbReference type="SMART" id="SM00283">
    <property type="entry name" value="MA"/>
    <property type="match status" value="1"/>
</dbReference>
<dbReference type="PANTHER" id="PTHR32089:SF112">
    <property type="entry name" value="LYSOZYME-LIKE PROTEIN-RELATED"/>
    <property type="match status" value="1"/>
</dbReference>
<evidence type="ECO:0000256" key="2">
    <source>
        <dbReference type="ARBA" id="ARBA00022475"/>
    </source>
</evidence>
<evidence type="ECO:0000256" key="7">
    <source>
        <dbReference type="SAM" id="Phobius"/>
    </source>
</evidence>
<feature type="domain" description="HAMP" evidence="9">
    <location>
        <begin position="243"/>
        <end position="296"/>
    </location>
</feature>
<organism evidence="10 11">
    <name type="scientific">Paracerasibacillus soli</name>
    <dbReference type="NCBI Taxonomy" id="480284"/>
    <lineage>
        <taxon>Bacteria</taxon>
        <taxon>Bacillati</taxon>
        <taxon>Bacillota</taxon>
        <taxon>Bacilli</taxon>
        <taxon>Bacillales</taxon>
        <taxon>Bacillaceae</taxon>
        <taxon>Paracerasibacillus</taxon>
    </lineage>
</organism>
<keyword evidence="7" id="KW-1133">Transmembrane helix</keyword>
<keyword evidence="7" id="KW-0812">Transmembrane</keyword>
<evidence type="ECO:0000256" key="6">
    <source>
        <dbReference type="PROSITE-ProRule" id="PRU00284"/>
    </source>
</evidence>
<comment type="caution">
    <text evidence="10">The sequence shown here is derived from an EMBL/GenBank/DDBJ whole genome shotgun (WGS) entry which is preliminary data.</text>
</comment>
<evidence type="ECO:0000256" key="4">
    <source>
        <dbReference type="ARBA" id="ARBA00023224"/>
    </source>
</evidence>
<dbReference type="Gene3D" id="1.10.287.950">
    <property type="entry name" value="Methyl-accepting chemotaxis protein"/>
    <property type="match status" value="1"/>
</dbReference>
<proteinExistence type="inferred from homology"/>
<evidence type="ECO:0000259" key="8">
    <source>
        <dbReference type="PROSITE" id="PS50111"/>
    </source>
</evidence>
<name>A0ABU5CVI4_9BACI</name>
<keyword evidence="4 6" id="KW-0807">Transducer</keyword>
<comment type="subcellular location">
    <subcellularLocation>
        <location evidence="1">Cell membrane</location>
    </subcellularLocation>
</comment>
<evidence type="ECO:0000259" key="9">
    <source>
        <dbReference type="PROSITE" id="PS50885"/>
    </source>
</evidence>
<dbReference type="EMBL" id="JAWDIQ010000003">
    <property type="protein sequence ID" value="MDY0410389.1"/>
    <property type="molecule type" value="Genomic_DNA"/>
</dbReference>
<sequence length="532" mass="59280">MKIGKIKFLNLGKRGKPSKKAKHKNKQMKQKNKISWLNWKDYSIGRKYITIFSISFLLIMIAGGIVYSLLSTSKDNMRLVEEHSARVSDMSDLASLIQVKDVQISDYLLTKSSRYIRAFEEFQTQFEQLIKKIEPKIANKEQQSLLTQIIENNEKVNQIFNDEMLPALESKQEYVALSTRNQTSQLRANTIELVNALMTLVKKEEAKSVQAASQSLQQSQFLLSILIVLAIAIGTAFMIVISRGISRKLKDVVVMTSEVARGNLNVLSLEFQGKNELGELTTSVNQMKENIRNIISNVTDASKVLITRSEEFTQSATEVKEGSEQIAATMEQLSAGSETQANSASVLSEKMNDFAQKVSLSDKSSVDVVTRAVDVRNLTKTGENLMEESIKQMNQIDRIVADAVLKVKGLDEQSEQISNLVGVIKDIAGQTNLLSLNAAIEAARAGEHGRGFAVVADEVRKLSEQVAQSVGEITTIVENIQQETDHVVDSLNHGYDEVKTGQSKLQLLERISILLIIPLKRWLGKSNSFRTK</sequence>